<proteinExistence type="predicted"/>
<dbReference type="InParanoid" id="A0A165S7V1"/>
<protein>
    <submittedName>
        <fullName evidence="1">Uncharacterized protein</fullName>
    </submittedName>
</protein>
<organism evidence="1 2">
    <name type="scientific">Neolentinus lepideus HHB14362 ss-1</name>
    <dbReference type="NCBI Taxonomy" id="1314782"/>
    <lineage>
        <taxon>Eukaryota</taxon>
        <taxon>Fungi</taxon>
        <taxon>Dikarya</taxon>
        <taxon>Basidiomycota</taxon>
        <taxon>Agaricomycotina</taxon>
        <taxon>Agaricomycetes</taxon>
        <taxon>Gloeophyllales</taxon>
        <taxon>Gloeophyllaceae</taxon>
        <taxon>Neolentinus</taxon>
    </lineage>
</organism>
<dbReference type="AlphaFoldDB" id="A0A165S7V1"/>
<accession>A0A165S7V1</accession>
<name>A0A165S7V1_9AGAM</name>
<keyword evidence="2" id="KW-1185">Reference proteome</keyword>
<evidence type="ECO:0000313" key="2">
    <source>
        <dbReference type="Proteomes" id="UP000076761"/>
    </source>
</evidence>
<reference evidence="1 2" key="1">
    <citation type="journal article" date="2016" name="Mol. Biol. Evol.">
        <title>Comparative Genomics of Early-Diverging Mushroom-Forming Fungi Provides Insights into the Origins of Lignocellulose Decay Capabilities.</title>
        <authorList>
            <person name="Nagy L.G."/>
            <person name="Riley R."/>
            <person name="Tritt A."/>
            <person name="Adam C."/>
            <person name="Daum C."/>
            <person name="Floudas D."/>
            <person name="Sun H."/>
            <person name="Yadav J.S."/>
            <person name="Pangilinan J."/>
            <person name="Larsson K.H."/>
            <person name="Matsuura K."/>
            <person name="Barry K."/>
            <person name="Labutti K."/>
            <person name="Kuo R."/>
            <person name="Ohm R.A."/>
            <person name="Bhattacharya S.S."/>
            <person name="Shirouzu T."/>
            <person name="Yoshinaga Y."/>
            <person name="Martin F.M."/>
            <person name="Grigoriev I.V."/>
            <person name="Hibbett D.S."/>
        </authorList>
    </citation>
    <scope>NUCLEOTIDE SEQUENCE [LARGE SCALE GENOMIC DNA]</scope>
    <source>
        <strain evidence="1 2">HHB14362 ss-1</strain>
    </source>
</reference>
<dbReference type="Proteomes" id="UP000076761">
    <property type="component" value="Unassembled WGS sequence"/>
</dbReference>
<gene>
    <name evidence="1" type="ORF">NEOLEDRAFT_393144</name>
</gene>
<dbReference type="EMBL" id="KV425575">
    <property type="protein sequence ID" value="KZT24779.1"/>
    <property type="molecule type" value="Genomic_DNA"/>
</dbReference>
<sequence>MVLPWALPWTSKVQISRNCLVRSWQAGLKVPKTFLLQVDFPRGARNIMHEVVREVWYTVSGVHDNHGRGEVGWLYI</sequence>
<evidence type="ECO:0000313" key="1">
    <source>
        <dbReference type="EMBL" id="KZT24779.1"/>
    </source>
</evidence>